<organism evidence="2 3">
    <name type="scientific">Salinicoccus kekensis</name>
    <dbReference type="NCBI Taxonomy" id="714307"/>
    <lineage>
        <taxon>Bacteria</taxon>
        <taxon>Bacillati</taxon>
        <taxon>Bacillota</taxon>
        <taxon>Bacilli</taxon>
        <taxon>Bacillales</taxon>
        <taxon>Staphylococcaceae</taxon>
        <taxon>Salinicoccus</taxon>
    </lineage>
</organism>
<proteinExistence type="predicted"/>
<keyword evidence="3" id="KW-1185">Reference proteome</keyword>
<dbReference type="EMBL" id="OBQF01000001">
    <property type="protein sequence ID" value="SOC38571.1"/>
    <property type="molecule type" value="Genomic_DNA"/>
</dbReference>
<gene>
    <name evidence="2" type="ORF">SAMN05878391_0457</name>
</gene>
<feature type="compositionally biased region" description="Basic and acidic residues" evidence="1">
    <location>
        <begin position="48"/>
        <end position="78"/>
    </location>
</feature>
<feature type="compositionally biased region" description="Basic and acidic residues" evidence="1">
    <location>
        <begin position="92"/>
        <end position="160"/>
    </location>
</feature>
<name>A0A285UE47_9STAP</name>
<evidence type="ECO:0000256" key="1">
    <source>
        <dbReference type="SAM" id="MobiDB-lite"/>
    </source>
</evidence>
<dbReference type="RefSeq" id="WP_097038702.1">
    <property type="nucleotide sequence ID" value="NZ_OBQF01000001.1"/>
</dbReference>
<sequence length="238" mass="26826">MEVLLPLLIFAGGVIYSIIASTGNKNEEKRDIDPGKMERPGRSAPRPRQPEAGRREQGPRGMFDEMKREFQSEYEKAMGRTAGDTAGGPAEPGREGPARPTREDVRRRVDEERRKLEADRQREKKESSMRERSRGEVNRDRKPVERKQSERAERAREKVRTGAVDTKVEPVGAIGGVGGEITDEARYSYGDDRTSIHEKGKKQRTAFSSNDLTFDNKAIVNGVVFSEILGKPKSRTRK</sequence>
<accession>A0A285UE47</accession>
<dbReference type="OrthoDB" id="2991704at2"/>
<protein>
    <submittedName>
        <fullName evidence="2">Uncharacterized protein</fullName>
    </submittedName>
</protein>
<feature type="region of interest" description="Disordered" evidence="1">
    <location>
        <begin position="23"/>
        <end position="164"/>
    </location>
</feature>
<evidence type="ECO:0000313" key="2">
    <source>
        <dbReference type="EMBL" id="SOC38571.1"/>
    </source>
</evidence>
<dbReference type="AlphaFoldDB" id="A0A285UE47"/>
<feature type="compositionally biased region" description="Basic and acidic residues" evidence="1">
    <location>
        <begin position="25"/>
        <end position="41"/>
    </location>
</feature>
<evidence type="ECO:0000313" key="3">
    <source>
        <dbReference type="Proteomes" id="UP000219412"/>
    </source>
</evidence>
<dbReference type="Proteomes" id="UP000219412">
    <property type="component" value="Unassembled WGS sequence"/>
</dbReference>
<reference evidence="3" key="1">
    <citation type="submission" date="2017-08" db="EMBL/GenBank/DDBJ databases">
        <authorList>
            <person name="Varghese N."/>
            <person name="Submissions S."/>
        </authorList>
    </citation>
    <scope>NUCLEOTIDE SEQUENCE [LARGE SCALE GENOMIC DNA]</scope>
    <source>
        <strain evidence="3">DSM 23173</strain>
    </source>
</reference>